<dbReference type="EMBL" id="CP015623">
    <property type="protein sequence ID" value="ANE05466.1"/>
    <property type="molecule type" value="Genomic_DNA"/>
</dbReference>
<accession>A0A172QXU7</accession>
<dbReference type="OrthoDB" id="4773985at2"/>
<keyword evidence="2" id="KW-1185">Reference proteome</keyword>
<evidence type="ECO:0000313" key="2">
    <source>
        <dbReference type="Proteomes" id="UP000076929"/>
    </source>
</evidence>
<geneLocation type="plasmid" evidence="1 2">
    <name>pCRULAC1</name>
</geneLocation>
<sequence length="306" mass="33469">MSEFRIATLDDYKTLHPDHDYIPPLVTDDGHVSAIGTAHGRTIPVIGSTRPPIFDVSLNPLDGSQVRIYADEADDVLAVLLGTEYQSQLARCKQIEANYMELSDSDQMGSAGHTMREEFDSEVTLLGMIRGTFAHTARARAQQLVNDKAKASGAWEALTDQERTILEQAADMTSETAPVGIVKEMTIPDPTHPGHTLTGRVGEWGADVDLILNEVDYYPWCEVPPVFSQVTITDTQGNSYVDDSSKLNLRIIRVDSAEELLEDLGELGVISMTVRPAVPVDAIFRPNYAETVQARIDANLSAAADN</sequence>
<protein>
    <submittedName>
        <fullName evidence="1">Uncharacterized protein</fullName>
    </submittedName>
</protein>
<evidence type="ECO:0000313" key="1">
    <source>
        <dbReference type="EMBL" id="ANE05466.1"/>
    </source>
</evidence>
<dbReference type="RefSeq" id="WP_066570151.1">
    <property type="nucleotide sequence ID" value="NZ_CP015623.1"/>
</dbReference>
<dbReference type="Proteomes" id="UP000076929">
    <property type="component" value="Plasmid pCRULAC1"/>
</dbReference>
<proteinExistence type="predicted"/>
<dbReference type="KEGG" id="ccjz:ccrud_14085"/>
<organism evidence="1 2">
    <name type="scientific">Corynebacterium crudilactis</name>
    <dbReference type="NCBI Taxonomy" id="1652495"/>
    <lineage>
        <taxon>Bacteria</taxon>
        <taxon>Bacillati</taxon>
        <taxon>Actinomycetota</taxon>
        <taxon>Actinomycetes</taxon>
        <taxon>Mycobacteriales</taxon>
        <taxon>Corynebacteriaceae</taxon>
        <taxon>Corynebacterium</taxon>
    </lineage>
</organism>
<name>A0A172QXU7_9CORY</name>
<keyword evidence="1" id="KW-0614">Plasmid</keyword>
<reference evidence="1 2" key="1">
    <citation type="submission" date="2016-05" db="EMBL/GenBank/DDBJ databases">
        <title>Complete genome sequence of Corynebacterium crudilactis, a new Corynebacterium species isolated from raw cow's milk.</title>
        <authorList>
            <person name="Christian R."/>
            <person name="Zimmermann J."/>
            <person name="Lipski A."/>
            <person name="Kalinowski J."/>
        </authorList>
    </citation>
    <scope>NUCLEOTIDE SEQUENCE [LARGE SCALE GENOMIC DNA]</scope>
    <source>
        <strain evidence="1 2">JZ16</strain>
        <plasmid evidence="1 2">pCRULAC1</plasmid>
    </source>
</reference>
<dbReference type="AlphaFoldDB" id="A0A172QXU7"/>
<gene>
    <name evidence="1" type="ORF">ccrud_14085</name>
</gene>